<dbReference type="InterPro" id="IPR036969">
    <property type="entry name" value="Citrate_synthase_sf"/>
</dbReference>
<evidence type="ECO:0000313" key="2">
    <source>
        <dbReference type="Proteomes" id="UP000295678"/>
    </source>
</evidence>
<evidence type="ECO:0008006" key="3">
    <source>
        <dbReference type="Google" id="ProtNLM"/>
    </source>
</evidence>
<dbReference type="EMBL" id="SMAK01000004">
    <property type="protein sequence ID" value="TCT11529.1"/>
    <property type="molecule type" value="Genomic_DNA"/>
</dbReference>
<dbReference type="Proteomes" id="UP000295678">
    <property type="component" value="Unassembled WGS sequence"/>
</dbReference>
<proteinExistence type="predicted"/>
<gene>
    <name evidence="1" type="ORF">EDC22_104292</name>
</gene>
<dbReference type="AlphaFoldDB" id="A0A4R3MGP6"/>
<evidence type="ECO:0000313" key="1">
    <source>
        <dbReference type="EMBL" id="TCT11529.1"/>
    </source>
</evidence>
<dbReference type="RefSeq" id="WP_245499693.1">
    <property type="nucleotide sequence ID" value="NZ_SMAK01000004.1"/>
</dbReference>
<sequence length="68" mass="6949">MPINVSMPIVAVLLDLDLPSEMGRAVPLLARTAGLLAHLAAESLRPVGLPMASAGEAAVAHQNRGEAP</sequence>
<organism evidence="1 2">
    <name type="scientific">Tepidamorphus gemmatus</name>
    <dbReference type="NCBI Taxonomy" id="747076"/>
    <lineage>
        <taxon>Bacteria</taxon>
        <taxon>Pseudomonadati</taxon>
        <taxon>Pseudomonadota</taxon>
        <taxon>Alphaproteobacteria</taxon>
        <taxon>Hyphomicrobiales</taxon>
        <taxon>Tepidamorphaceae</taxon>
        <taxon>Tepidamorphus</taxon>
    </lineage>
</organism>
<dbReference type="GO" id="GO:0046912">
    <property type="term" value="F:acyltransferase activity, acyl groups converted into alkyl on transfer"/>
    <property type="evidence" value="ECO:0007669"/>
    <property type="project" value="InterPro"/>
</dbReference>
<comment type="caution">
    <text evidence="1">The sequence shown here is derived from an EMBL/GenBank/DDBJ whole genome shotgun (WGS) entry which is preliminary data.</text>
</comment>
<keyword evidence="2" id="KW-1185">Reference proteome</keyword>
<name>A0A4R3MGP6_9HYPH</name>
<dbReference type="SUPFAM" id="SSF48256">
    <property type="entry name" value="Citrate synthase"/>
    <property type="match status" value="1"/>
</dbReference>
<protein>
    <recommendedName>
        <fullName evidence="3">Citrate synthase</fullName>
    </recommendedName>
</protein>
<accession>A0A4R3MGP6</accession>
<reference evidence="1 2" key="1">
    <citation type="submission" date="2019-03" db="EMBL/GenBank/DDBJ databases">
        <title>Genomic Encyclopedia of Type Strains, Phase IV (KMG-IV): sequencing the most valuable type-strain genomes for metagenomic binning, comparative biology and taxonomic classification.</title>
        <authorList>
            <person name="Goeker M."/>
        </authorList>
    </citation>
    <scope>NUCLEOTIDE SEQUENCE [LARGE SCALE GENOMIC DNA]</scope>
    <source>
        <strain evidence="1 2">DSM 19345</strain>
    </source>
</reference>